<dbReference type="Pfam" id="PF00071">
    <property type="entry name" value="Ras"/>
    <property type="match status" value="1"/>
</dbReference>
<dbReference type="PANTHER" id="PTHR47981">
    <property type="entry name" value="RAB FAMILY"/>
    <property type="match status" value="1"/>
</dbReference>
<dbReference type="NCBIfam" id="TIGR00231">
    <property type="entry name" value="small_GTP"/>
    <property type="match status" value="1"/>
</dbReference>
<evidence type="ECO:0000256" key="6">
    <source>
        <dbReference type="SAM" id="MobiDB-lite"/>
    </source>
</evidence>
<dbReference type="GO" id="GO:0008333">
    <property type="term" value="P:endosome to lysosome transport"/>
    <property type="evidence" value="ECO:0007669"/>
    <property type="project" value="TreeGrafter"/>
</dbReference>
<dbReference type="InterPro" id="IPR005225">
    <property type="entry name" value="Small_GTP-bd"/>
</dbReference>
<dbReference type="PROSITE" id="PS51419">
    <property type="entry name" value="RAB"/>
    <property type="match status" value="1"/>
</dbReference>
<dbReference type="SMART" id="SM00176">
    <property type="entry name" value="RAN"/>
    <property type="match status" value="1"/>
</dbReference>
<dbReference type="InterPro" id="IPR001806">
    <property type="entry name" value="Small_GTPase"/>
</dbReference>
<dbReference type="PRINTS" id="PR00449">
    <property type="entry name" value="RASTRNSFRMNG"/>
</dbReference>
<dbReference type="FunFam" id="3.40.50.300:FF:000222">
    <property type="entry name" value="RAB32, member RAS oncogene family"/>
    <property type="match status" value="1"/>
</dbReference>
<comment type="similarity">
    <text evidence="1">Belongs to the small GTPase superfamily. Rab family.</text>
</comment>
<sequence length="636" mass="69433">MEDISSGVSSPEFSELKNSVSTSKTGPLSAETSGAKVKTTTKSRTGGVKLGSFRLGGRRKISSEGDSSTEVKEDKRKLKKHKKETSGKPESEDSAASTQSVATKQSLSSRTSSLVRKLSIGRHRSSGSGGSLKSPDTPSSQEFHSASTEEDCFFPASSSTGVTDGRPSQEGIISAAPTQDVLSPIDQSTARTKVSKSESSINDATHCNGDSVTKAMSGIKDNLPNPESQDGTPDVVQSEKSEANGEVAAPEIGNDCDAKNLVEIREHVSESDQNKEISSAVANGDVLPTSYSTSVNLSEVSPLSTTPTPVNGDKTSKFEWRVLDIRKVDKSPEQDADRKPTTKDQILSITTPLLLKQRQQVEEYFKLVAPGPLPSVSTNHQLLGLDEDDFRDSSVETESRSPSPVADTEVKIFQKLGISQPTQQVGEKREHLYKILVIGELGTGKTSIIKRYVHQFFSQHYRATIGVDFALKVLNWDANTIIRLQLWDIAGQERFGNMTRVYYKEAVGAFVVFDVTRAATFDAVVKWKQDLDAKVQLPDGTSIPCVLLANKCDQQKEGIVNSPSKMDEYCKDWGFTAWFETSAKENINIEDAARSLVTRILQNEMLTNHNESSKDLERFALDGKNQRDQKSKTCSC</sequence>
<organism evidence="7 8">
    <name type="scientific">Zootermopsis nevadensis</name>
    <name type="common">Dampwood termite</name>
    <dbReference type="NCBI Taxonomy" id="136037"/>
    <lineage>
        <taxon>Eukaryota</taxon>
        <taxon>Metazoa</taxon>
        <taxon>Ecdysozoa</taxon>
        <taxon>Arthropoda</taxon>
        <taxon>Hexapoda</taxon>
        <taxon>Insecta</taxon>
        <taxon>Pterygota</taxon>
        <taxon>Neoptera</taxon>
        <taxon>Polyneoptera</taxon>
        <taxon>Dictyoptera</taxon>
        <taxon>Blattodea</taxon>
        <taxon>Blattoidea</taxon>
        <taxon>Termitoidae</taxon>
        <taxon>Termopsidae</taxon>
        <taxon>Zootermopsis</taxon>
    </lineage>
</organism>
<dbReference type="SMART" id="SM00174">
    <property type="entry name" value="RHO"/>
    <property type="match status" value="1"/>
</dbReference>
<dbReference type="FunCoup" id="A0A067RKP3">
    <property type="interactions" value="12"/>
</dbReference>
<feature type="compositionally biased region" description="Polar residues" evidence="6">
    <location>
        <begin position="176"/>
        <end position="211"/>
    </location>
</feature>
<dbReference type="eggNOG" id="KOG4423">
    <property type="taxonomic scope" value="Eukaryota"/>
</dbReference>
<dbReference type="GO" id="GO:0005770">
    <property type="term" value="C:late endosome"/>
    <property type="evidence" value="ECO:0007669"/>
    <property type="project" value="TreeGrafter"/>
</dbReference>
<keyword evidence="5" id="KW-0636">Prenylation</keyword>
<dbReference type="GO" id="GO:0090385">
    <property type="term" value="P:phagosome-lysosome fusion"/>
    <property type="evidence" value="ECO:0007669"/>
    <property type="project" value="TreeGrafter"/>
</dbReference>
<dbReference type="InterPro" id="IPR027417">
    <property type="entry name" value="P-loop_NTPase"/>
</dbReference>
<evidence type="ECO:0000256" key="4">
    <source>
        <dbReference type="ARBA" id="ARBA00023288"/>
    </source>
</evidence>
<dbReference type="SMART" id="SM00175">
    <property type="entry name" value="RAB"/>
    <property type="match status" value="1"/>
</dbReference>
<reference evidence="7 8" key="1">
    <citation type="journal article" date="2014" name="Nat. Commun.">
        <title>Molecular traces of alternative social organization in a termite genome.</title>
        <authorList>
            <person name="Terrapon N."/>
            <person name="Li C."/>
            <person name="Robertson H.M."/>
            <person name="Ji L."/>
            <person name="Meng X."/>
            <person name="Booth W."/>
            <person name="Chen Z."/>
            <person name="Childers C.P."/>
            <person name="Glastad K.M."/>
            <person name="Gokhale K."/>
            <person name="Gowin J."/>
            <person name="Gronenberg W."/>
            <person name="Hermansen R.A."/>
            <person name="Hu H."/>
            <person name="Hunt B.G."/>
            <person name="Huylmans A.K."/>
            <person name="Khalil S.M."/>
            <person name="Mitchell R.D."/>
            <person name="Munoz-Torres M.C."/>
            <person name="Mustard J.A."/>
            <person name="Pan H."/>
            <person name="Reese J.T."/>
            <person name="Scharf M.E."/>
            <person name="Sun F."/>
            <person name="Vogel H."/>
            <person name="Xiao J."/>
            <person name="Yang W."/>
            <person name="Yang Z."/>
            <person name="Yang Z."/>
            <person name="Zhou J."/>
            <person name="Zhu J."/>
            <person name="Brent C.S."/>
            <person name="Elsik C.G."/>
            <person name="Goodisman M.A."/>
            <person name="Liberles D.A."/>
            <person name="Roe R.M."/>
            <person name="Vargo E.L."/>
            <person name="Vilcinskas A."/>
            <person name="Wang J."/>
            <person name="Bornberg-Bauer E."/>
            <person name="Korb J."/>
            <person name="Zhang G."/>
            <person name="Liebig J."/>
        </authorList>
    </citation>
    <scope>NUCLEOTIDE SEQUENCE [LARGE SCALE GENOMIC DNA]</scope>
    <source>
        <tissue evidence="7">Whole organism</tissue>
    </source>
</reference>
<dbReference type="PROSITE" id="PS51421">
    <property type="entry name" value="RAS"/>
    <property type="match status" value="1"/>
</dbReference>
<feature type="region of interest" description="Disordered" evidence="6">
    <location>
        <begin position="1"/>
        <end position="255"/>
    </location>
</feature>
<dbReference type="Proteomes" id="UP000027135">
    <property type="component" value="Unassembled WGS sequence"/>
</dbReference>
<dbReference type="PANTHER" id="PTHR47981:SF39">
    <property type="entry name" value="RAS-RELATED PROTEIN RAB"/>
    <property type="match status" value="1"/>
</dbReference>
<proteinExistence type="inferred from homology"/>
<evidence type="ECO:0000256" key="1">
    <source>
        <dbReference type="ARBA" id="ARBA00006270"/>
    </source>
</evidence>
<keyword evidence="3" id="KW-0342">GTP-binding</keyword>
<accession>A0A067RKP3</accession>
<dbReference type="InParanoid" id="A0A067RKP3"/>
<feature type="compositionally biased region" description="Polar residues" evidence="6">
    <location>
        <begin position="1"/>
        <end position="44"/>
    </location>
</feature>
<gene>
    <name evidence="7" type="ORF">L798_12407</name>
</gene>
<protein>
    <submittedName>
        <fullName evidence="7">Ras-related protein Rab-32</fullName>
    </submittedName>
</protein>
<feature type="compositionally biased region" description="Polar residues" evidence="6">
    <location>
        <begin position="134"/>
        <end position="146"/>
    </location>
</feature>
<dbReference type="GO" id="GO:0003924">
    <property type="term" value="F:GTPase activity"/>
    <property type="evidence" value="ECO:0007669"/>
    <property type="project" value="InterPro"/>
</dbReference>
<evidence type="ECO:0000256" key="3">
    <source>
        <dbReference type="ARBA" id="ARBA00023134"/>
    </source>
</evidence>
<evidence type="ECO:0000256" key="2">
    <source>
        <dbReference type="ARBA" id="ARBA00022741"/>
    </source>
</evidence>
<keyword evidence="8" id="KW-1185">Reference proteome</keyword>
<keyword evidence="2" id="KW-0547">Nucleotide-binding</keyword>
<dbReference type="STRING" id="136037.A0A067RKP3"/>
<name>A0A067RKP3_ZOONE</name>
<dbReference type="SUPFAM" id="SSF52540">
    <property type="entry name" value="P-loop containing nucleoside triphosphate hydrolases"/>
    <property type="match status" value="1"/>
</dbReference>
<dbReference type="GO" id="GO:0005525">
    <property type="term" value="F:GTP binding"/>
    <property type="evidence" value="ECO:0007669"/>
    <property type="project" value="UniProtKB-KW"/>
</dbReference>
<dbReference type="Gene3D" id="3.40.50.300">
    <property type="entry name" value="P-loop containing nucleotide triphosphate hydrolases"/>
    <property type="match status" value="1"/>
</dbReference>
<evidence type="ECO:0000313" key="7">
    <source>
        <dbReference type="EMBL" id="KDR23583.1"/>
    </source>
</evidence>
<dbReference type="EMBL" id="KK852458">
    <property type="protein sequence ID" value="KDR23583.1"/>
    <property type="molecule type" value="Genomic_DNA"/>
</dbReference>
<feature type="compositionally biased region" description="Polar residues" evidence="6">
    <location>
        <begin position="94"/>
        <end position="114"/>
    </location>
</feature>
<dbReference type="InterPro" id="IPR030697">
    <property type="entry name" value="Rab29/Rab38/Rab32"/>
</dbReference>
<dbReference type="GO" id="GO:0005764">
    <property type="term" value="C:lysosome"/>
    <property type="evidence" value="ECO:0007669"/>
    <property type="project" value="TreeGrafter"/>
</dbReference>
<dbReference type="SMART" id="SM00173">
    <property type="entry name" value="RAS"/>
    <property type="match status" value="1"/>
</dbReference>
<dbReference type="GO" id="GO:0005802">
    <property type="term" value="C:trans-Golgi network"/>
    <property type="evidence" value="ECO:0007669"/>
    <property type="project" value="InterPro"/>
</dbReference>
<evidence type="ECO:0000313" key="8">
    <source>
        <dbReference type="Proteomes" id="UP000027135"/>
    </source>
</evidence>
<dbReference type="OrthoDB" id="245989at2759"/>
<dbReference type="GO" id="GO:0045335">
    <property type="term" value="C:phagocytic vesicle"/>
    <property type="evidence" value="ECO:0007669"/>
    <property type="project" value="TreeGrafter"/>
</dbReference>
<evidence type="ECO:0000256" key="5">
    <source>
        <dbReference type="ARBA" id="ARBA00023289"/>
    </source>
</evidence>
<keyword evidence="4" id="KW-0449">Lipoprotein</keyword>
<dbReference type="CDD" id="cd04107">
    <property type="entry name" value="Rab32_Rab38"/>
    <property type="match status" value="1"/>
</dbReference>
<dbReference type="OMA" id="KPIMERM"/>
<dbReference type="AlphaFoldDB" id="A0A067RKP3"/>